<dbReference type="STRING" id="1121884.SAMN02745131_03103"/>
<keyword evidence="3" id="KW-1185">Reference proteome</keyword>
<sequence>MKNLLLPFLLITISCTCAFSQEVLKLQPCNDSLIHVQADSITKAVALEGFTLLKENSVTMESQYELPVIVPLQEKSLYHFVFIGDHNSSQVEVRLIDADGNMVIYEKRSRSESNFISFSYVPKVTLYHQFRILQVNKKKKKGLCGYVMLFKKTRV</sequence>
<organism evidence="2 3">
    <name type="scientific">Flavisolibacter ginsengisoli DSM 18119</name>
    <dbReference type="NCBI Taxonomy" id="1121884"/>
    <lineage>
        <taxon>Bacteria</taxon>
        <taxon>Pseudomonadati</taxon>
        <taxon>Bacteroidota</taxon>
        <taxon>Chitinophagia</taxon>
        <taxon>Chitinophagales</taxon>
        <taxon>Chitinophagaceae</taxon>
        <taxon>Flavisolibacter</taxon>
    </lineage>
</organism>
<evidence type="ECO:0000313" key="2">
    <source>
        <dbReference type="EMBL" id="SHF61799.1"/>
    </source>
</evidence>
<name>A0A1M5D433_9BACT</name>
<evidence type="ECO:0000313" key="3">
    <source>
        <dbReference type="Proteomes" id="UP000184048"/>
    </source>
</evidence>
<reference evidence="2 3" key="1">
    <citation type="submission" date="2016-11" db="EMBL/GenBank/DDBJ databases">
        <authorList>
            <person name="Jaros S."/>
            <person name="Januszkiewicz K."/>
            <person name="Wedrychowicz H."/>
        </authorList>
    </citation>
    <scope>NUCLEOTIDE SEQUENCE [LARGE SCALE GENOMIC DNA]</scope>
    <source>
        <strain evidence="2 3">DSM 18119</strain>
    </source>
</reference>
<feature type="chain" id="PRO_5012477246" description="Lipoprotein" evidence="1">
    <location>
        <begin position="21"/>
        <end position="155"/>
    </location>
</feature>
<evidence type="ECO:0008006" key="4">
    <source>
        <dbReference type="Google" id="ProtNLM"/>
    </source>
</evidence>
<dbReference type="EMBL" id="FQUU01000014">
    <property type="protein sequence ID" value="SHF61799.1"/>
    <property type="molecule type" value="Genomic_DNA"/>
</dbReference>
<dbReference type="RefSeq" id="WP_072836251.1">
    <property type="nucleotide sequence ID" value="NZ_FQUU01000014.1"/>
</dbReference>
<accession>A0A1M5D433</accession>
<evidence type="ECO:0000256" key="1">
    <source>
        <dbReference type="SAM" id="SignalP"/>
    </source>
</evidence>
<dbReference type="AlphaFoldDB" id="A0A1M5D433"/>
<gene>
    <name evidence="2" type="ORF">SAMN02745131_03103</name>
</gene>
<keyword evidence="1" id="KW-0732">Signal</keyword>
<proteinExistence type="predicted"/>
<feature type="signal peptide" evidence="1">
    <location>
        <begin position="1"/>
        <end position="20"/>
    </location>
</feature>
<dbReference type="OrthoDB" id="659539at2"/>
<dbReference type="PROSITE" id="PS51257">
    <property type="entry name" value="PROKAR_LIPOPROTEIN"/>
    <property type="match status" value="1"/>
</dbReference>
<dbReference type="Proteomes" id="UP000184048">
    <property type="component" value="Unassembled WGS sequence"/>
</dbReference>
<protein>
    <recommendedName>
        <fullName evidence="4">Lipoprotein</fullName>
    </recommendedName>
</protein>